<dbReference type="Gene3D" id="2.40.40.10">
    <property type="entry name" value="RlpA-like domain"/>
    <property type="match status" value="1"/>
</dbReference>
<dbReference type="InterPro" id="IPR007112">
    <property type="entry name" value="Expansin/allergen_DPBB_dom"/>
</dbReference>
<dbReference type="STRING" id="3818.A0A444YTS4"/>
<dbReference type="AlphaFoldDB" id="A0A444YTS4"/>
<dbReference type="PROSITE" id="PS50843">
    <property type="entry name" value="EXPANSIN_CBD"/>
    <property type="match status" value="1"/>
</dbReference>
<proteinExistence type="inferred from homology"/>
<dbReference type="OrthoDB" id="406505at2759"/>
<dbReference type="Pfam" id="PF01357">
    <property type="entry name" value="Expansin_C"/>
    <property type="match status" value="1"/>
</dbReference>
<dbReference type="EMBL" id="SDMP01000016">
    <property type="protein sequence ID" value="RYR05320.1"/>
    <property type="molecule type" value="Genomic_DNA"/>
</dbReference>
<comment type="caution">
    <text evidence="7">The sequence shown here is derived from an EMBL/GenBank/DDBJ whole genome shotgun (WGS) entry which is preliminary data.</text>
</comment>
<protein>
    <recommendedName>
        <fullName evidence="9">Expansin-B2</fullName>
    </recommendedName>
</protein>
<dbReference type="Pfam" id="PF03330">
    <property type="entry name" value="DPBB_1"/>
    <property type="match status" value="1"/>
</dbReference>
<dbReference type="SMR" id="A0A444YTS4"/>
<comment type="subcellular location">
    <subcellularLocation>
        <location evidence="1">Secreted</location>
    </subcellularLocation>
</comment>
<dbReference type="CDD" id="cd22275">
    <property type="entry name" value="DPBB_EXPB_N"/>
    <property type="match status" value="1"/>
</dbReference>
<keyword evidence="8" id="KW-1185">Reference proteome</keyword>
<dbReference type="PANTHER" id="PTHR31692">
    <property type="entry name" value="EXPANSIN-B3"/>
    <property type="match status" value="1"/>
</dbReference>
<organism evidence="7 8">
    <name type="scientific">Arachis hypogaea</name>
    <name type="common">Peanut</name>
    <dbReference type="NCBI Taxonomy" id="3818"/>
    <lineage>
        <taxon>Eukaryota</taxon>
        <taxon>Viridiplantae</taxon>
        <taxon>Streptophyta</taxon>
        <taxon>Embryophyta</taxon>
        <taxon>Tracheophyta</taxon>
        <taxon>Spermatophyta</taxon>
        <taxon>Magnoliopsida</taxon>
        <taxon>eudicotyledons</taxon>
        <taxon>Gunneridae</taxon>
        <taxon>Pentapetalae</taxon>
        <taxon>rosids</taxon>
        <taxon>fabids</taxon>
        <taxon>Fabales</taxon>
        <taxon>Fabaceae</taxon>
        <taxon>Papilionoideae</taxon>
        <taxon>50 kb inversion clade</taxon>
        <taxon>dalbergioids sensu lato</taxon>
        <taxon>Dalbergieae</taxon>
        <taxon>Pterocarpus clade</taxon>
        <taxon>Arachis</taxon>
    </lineage>
</organism>
<dbReference type="PANTHER" id="PTHR31692:SF129">
    <property type="entry name" value="EXPANSIN-LIKE PROTEIN B1"/>
    <property type="match status" value="1"/>
</dbReference>
<dbReference type="InterPro" id="IPR009009">
    <property type="entry name" value="RlpA-like_DPBB"/>
</dbReference>
<dbReference type="Gramene" id="arahy.Tifrunner.gnm2.ann2.Ah16g448300.1">
    <property type="protein sequence ID" value="arahy.Tifrunner.gnm2.ann2.Ah16g448300.1-CDS"/>
    <property type="gene ID" value="arahy.Tifrunner.gnm2.ann2.Ah16g448300"/>
</dbReference>
<dbReference type="PROSITE" id="PS50842">
    <property type="entry name" value="EXPANSIN_EG45"/>
    <property type="match status" value="1"/>
</dbReference>
<dbReference type="GO" id="GO:0009653">
    <property type="term" value="P:anatomical structure morphogenesis"/>
    <property type="evidence" value="ECO:0007669"/>
    <property type="project" value="UniProtKB-ARBA"/>
</dbReference>
<keyword evidence="2" id="KW-0964">Secreted</keyword>
<dbReference type="Proteomes" id="UP000289738">
    <property type="component" value="Chromosome B06"/>
</dbReference>
<dbReference type="PRINTS" id="PR00829">
    <property type="entry name" value="LOLP1ALLERGN"/>
</dbReference>
<name>A0A444YTS4_ARAHY</name>
<dbReference type="PRINTS" id="PR01225">
    <property type="entry name" value="EXPANSNFAMLY"/>
</dbReference>
<evidence type="ECO:0000313" key="8">
    <source>
        <dbReference type="Proteomes" id="UP000289738"/>
    </source>
</evidence>
<dbReference type="SUPFAM" id="SSF49590">
    <property type="entry name" value="PHL pollen allergen"/>
    <property type="match status" value="1"/>
</dbReference>
<dbReference type="InterPro" id="IPR007117">
    <property type="entry name" value="Expansin_CBD"/>
</dbReference>
<dbReference type="InterPro" id="IPR007118">
    <property type="entry name" value="Expan_Lol_pI"/>
</dbReference>
<dbReference type="SUPFAM" id="SSF50685">
    <property type="entry name" value="Barwin-like endoglucanases"/>
    <property type="match status" value="1"/>
</dbReference>
<evidence type="ECO:0000256" key="1">
    <source>
        <dbReference type="ARBA" id="ARBA00004613"/>
    </source>
</evidence>
<dbReference type="InterPro" id="IPR005795">
    <property type="entry name" value="LolPI"/>
</dbReference>
<dbReference type="InterPro" id="IPR036908">
    <property type="entry name" value="RlpA-like_sf"/>
</dbReference>
<feature type="signal peptide" evidence="4">
    <location>
        <begin position="1"/>
        <end position="29"/>
    </location>
</feature>
<evidence type="ECO:0000259" key="5">
    <source>
        <dbReference type="PROSITE" id="PS50842"/>
    </source>
</evidence>
<evidence type="ECO:0000256" key="3">
    <source>
        <dbReference type="RuleBase" id="RU003460"/>
    </source>
</evidence>
<evidence type="ECO:0000256" key="2">
    <source>
        <dbReference type="ARBA" id="ARBA00022525"/>
    </source>
</evidence>
<evidence type="ECO:0008006" key="9">
    <source>
        <dbReference type="Google" id="ProtNLM"/>
    </source>
</evidence>
<evidence type="ECO:0000259" key="6">
    <source>
        <dbReference type="PROSITE" id="PS50843"/>
    </source>
</evidence>
<feature type="chain" id="PRO_5019453982" description="Expansin-B2" evidence="4">
    <location>
        <begin position="30"/>
        <end position="278"/>
    </location>
</feature>
<evidence type="ECO:0000256" key="4">
    <source>
        <dbReference type="SAM" id="SignalP"/>
    </source>
</evidence>
<keyword evidence="4" id="KW-0732">Signal</keyword>
<gene>
    <name evidence="7" type="ORF">Ahy_B06g085189</name>
</gene>
<dbReference type="InterPro" id="IPR036749">
    <property type="entry name" value="Expansin_CBD_sf"/>
</dbReference>
<dbReference type="SMART" id="SM00837">
    <property type="entry name" value="DPBB_1"/>
    <property type="match status" value="1"/>
</dbReference>
<feature type="domain" description="Expansin-like EG45" evidence="5">
    <location>
        <begin position="67"/>
        <end position="176"/>
    </location>
</feature>
<comment type="similarity">
    <text evidence="3">Belongs to the expansin family.</text>
</comment>
<reference evidence="7 8" key="1">
    <citation type="submission" date="2019-01" db="EMBL/GenBank/DDBJ databases">
        <title>Sequencing of cultivated peanut Arachis hypogaea provides insights into genome evolution and oil improvement.</title>
        <authorList>
            <person name="Chen X."/>
        </authorList>
    </citation>
    <scope>NUCLEOTIDE SEQUENCE [LARGE SCALE GENOMIC DNA]</scope>
    <source>
        <strain evidence="8">cv. Fuhuasheng</strain>
        <tissue evidence="7">Leaves</tissue>
    </source>
</reference>
<accession>A0A444YTS4</accession>
<dbReference type="Gene3D" id="2.60.40.760">
    <property type="entry name" value="Expansin, cellulose-binding-like domain"/>
    <property type="match status" value="1"/>
</dbReference>
<evidence type="ECO:0000313" key="7">
    <source>
        <dbReference type="EMBL" id="RYR05320.1"/>
    </source>
</evidence>
<dbReference type="GO" id="GO:0005576">
    <property type="term" value="C:extracellular region"/>
    <property type="evidence" value="ECO:0007669"/>
    <property type="project" value="UniProtKB-SubCell"/>
</dbReference>
<sequence>MALTLQCALSHILSFLVFLSIFLVNPSFCFNPKKLVNASFSYTPSGSDWSPALATWYGPANGDGSEGGACGYGVTVGQAPISAMVSAGSPRLYENGKGCGSCYEVRCTGNSACSGEPVKIVMTDECDGCGSDAEYHFDLSGTAFGAMALSGQDGTLRNAGKINIQHRRVECNYPGVSIAFHVDAGSNQEYFAAVIEYEDGDGDLSKVELKEALDSASWYTMDQSWGAVWKLDKGSPLRAPFSLRLTTLESGNSIVANNVIPAGWVPGHTYRSIVNFQT</sequence>
<feature type="domain" description="Expansin-like CBD" evidence="6">
    <location>
        <begin position="189"/>
        <end position="272"/>
    </location>
</feature>